<evidence type="ECO:0000256" key="10">
    <source>
        <dbReference type="SAM" id="SignalP"/>
    </source>
</evidence>
<dbReference type="Pfam" id="PF00593">
    <property type="entry name" value="TonB_dep_Rec_b-barrel"/>
    <property type="match status" value="1"/>
</dbReference>
<keyword evidence="10" id="KW-0732">Signal</keyword>
<evidence type="ECO:0000256" key="5">
    <source>
        <dbReference type="ARBA" id="ARBA00023077"/>
    </source>
</evidence>
<evidence type="ECO:0000256" key="6">
    <source>
        <dbReference type="ARBA" id="ARBA00023136"/>
    </source>
</evidence>
<name>A0A1K1PY97_9BACT</name>
<dbReference type="InterPro" id="IPR002105">
    <property type="entry name" value="Dockerin_1_rpt"/>
</dbReference>
<evidence type="ECO:0000313" key="13">
    <source>
        <dbReference type="EMBL" id="SFW52449.1"/>
    </source>
</evidence>
<dbReference type="Gene3D" id="2.40.170.20">
    <property type="entry name" value="TonB-dependent receptor, beta-barrel domain"/>
    <property type="match status" value="1"/>
</dbReference>
<dbReference type="GO" id="GO:0004553">
    <property type="term" value="F:hydrolase activity, hydrolyzing O-glycosyl compounds"/>
    <property type="evidence" value="ECO:0007669"/>
    <property type="project" value="InterPro"/>
</dbReference>
<organism evidence="13 15">
    <name type="scientific">Chitinophaga sancti</name>
    <dbReference type="NCBI Taxonomy" id="1004"/>
    <lineage>
        <taxon>Bacteria</taxon>
        <taxon>Pseudomonadati</taxon>
        <taxon>Bacteroidota</taxon>
        <taxon>Chitinophagia</taxon>
        <taxon>Chitinophagales</taxon>
        <taxon>Chitinophagaceae</taxon>
        <taxon>Chitinophaga</taxon>
    </lineage>
</organism>
<dbReference type="NCBIfam" id="TIGR04057">
    <property type="entry name" value="SusC_RagA_signa"/>
    <property type="match status" value="1"/>
</dbReference>
<dbReference type="InterPro" id="IPR023997">
    <property type="entry name" value="TonB-dep_OMP_SusC/RagA_CS"/>
</dbReference>
<evidence type="ECO:0000256" key="7">
    <source>
        <dbReference type="ARBA" id="ARBA00023237"/>
    </source>
</evidence>
<evidence type="ECO:0000256" key="3">
    <source>
        <dbReference type="ARBA" id="ARBA00022452"/>
    </source>
</evidence>
<dbReference type="RefSeq" id="WP_083571496.1">
    <property type="nucleotide sequence ID" value="NZ_CP139972.1"/>
</dbReference>
<keyword evidence="4 8" id="KW-0812">Transmembrane</keyword>
<dbReference type="PROSITE" id="PS52016">
    <property type="entry name" value="TONB_DEPENDENT_REC_3"/>
    <property type="match status" value="1"/>
</dbReference>
<dbReference type="Pfam" id="PF13715">
    <property type="entry name" value="CarbopepD_reg_2"/>
    <property type="match status" value="1"/>
</dbReference>
<proteinExistence type="inferred from homology"/>
<dbReference type="OrthoDB" id="9768177at2"/>
<dbReference type="InterPro" id="IPR000531">
    <property type="entry name" value="Beta-barrel_TonB"/>
</dbReference>
<reference evidence="14 16" key="2">
    <citation type="submission" date="2023-11" db="EMBL/GenBank/DDBJ databases">
        <title>MicrobeMod: A computational toolkit for identifying prokaryotic methylation and restriction-modification with nanopore sequencing.</title>
        <authorList>
            <person name="Crits-Christoph A."/>
            <person name="Kang S.C."/>
            <person name="Lee H."/>
            <person name="Ostrov N."/>
        </authorList>
    </citation>
    <scope>NUCLEOTIDE SEQUENCE [LARGE SCALE GENOMIC DNA]</scope>
    <source>
        <strain evidence="14 16">ATCC 23090</strain>
    </source>
</reference>
<evidence type="ECO:0000313" key="15">
    <source>
        <dbReference type="Proteomes" id="UP000183788"/>
    </source>
</evidence>
<keyword evidence="14" id="KW-0675">Receptor</keyword>
<dbReference type="Proteomes" id="UP001326715">
    <property type="component" value="Chromosome"/>
</dbReference>
<evidence type="ECO:0000259" key="11">
    <source>
        <dbReference type="Pfam" id="PF00593"/>
    </source>
</evidence>
<dbReference type="InterPro" id="IPR039426">
    <property type="entry name" value="TonB-dep_rcpt-like"/>
</dbReference>
<gene>
    <name evidence="13" type="ORF">SAMN05661012_02357</name>
    <name evidence="14" type="ORF">SR876_15525</name>
</gene>
<keyword evidence="2 8" id="KW-0813">Transport</keyword>
<sequence>MMNRNNHFMRCTGLLFLLTMLQFHTLMAQQRKVTGQVSGKEGPLTNVSVQVKGTTTGAYTDDKGQFTIAVPNSSAVLVVRYVGMETKEVPVGDQTNFNIVLTSSASDLNEVVVVGYGTTKRTDLTGSVGSVNANELMERPSLTLQQAMAGKVAGVAVNTNSGRPGGRTSVRIRGFGSIKATNDPLYVVDGIVYPSDISTINPNDIESMDILKDASATAIYGTRGANGVIMITTKKGSKKGGVVNYSGYVSAGKMARKQDVLNSKEFLATEDLAYANAAKFDPTGFANGAYKDPKVKRAQYIGTLFDSNLNPLYDVDWQDAVTRTAISQGHNLSFSGGDEKSTYGLYLGYNDEQGVIKESYAKRYTARATMDRQMNDWLKVGGTIGYVVNKEKRQDATTGGNNVTRQMIEMIPIVPFKYPNGTYGKRGDYEGMESGDNPLSQLYEDRRQYNNNVFNGNVYANIQLYKDLVFTSTFGANVRDEYDPYFNSTLSNLANEYGKNYAEITSYHSTFYQWENHFTYNKTIGKDHRVSATVGQEIQKLNYLKDVVAVQSLSDDYYGWNNLGSASTVNTPSSEAYSWAMASFFARANYAFKDRYLVTFTGRYDGSSRFGADNKFAFFPSAALGWRLSEEPFLKDNPTVNNLKLRASYGLTGNSEIGQYKSLANMTSNTLIFNGTRAAGTVISTMANPDLKWEKTKQVDVGFDLSLFNSRVNIAADYYKKNTKDLLLDAPVPASSGYATLTRNIGSLQNSGFEFSLNTVNIDRKNFSWNSTLNFSTLKNKITALGSNNEDIFMNPNFLDYTNILRVGKSVSSFYGYVREGTWSTAEATQAAKYGAKPGDLKFKDMNDDGQINSRDRTIIGKGIPDWYGTFSNSVRYKQFDFLLELQYSYGNDVFKLAEHSSEDRTGIANSFSTVLNAWTPEHQNTPIAQIRPTAAGYTSKLDNHKVENGSFIRGKNISFGYNLAEAACKRIGVGNARVYVAAQNFFLITKYTGYDPETTTWDDTFAQGMQFHDYPKARTVMLGLNVTF</sequence>
<dbReference type="Proteomes" id="UP000183788">
    <property type="component" value="Unassembled WGS sequence"/>
</dbReference>
<comment type="subcellular location">
    <subcellularLocation>
        <location evidence="1 8">Cell outer membrane</location>
        <topology evidence="1 8">Multi-pass membrane protein</topology>
    </subcellularLocation>
</comment>
<dbReference type="FunFam" id="2.170.130.10:FF:000008">
    <property type="entry name" value="SusC/RagA family TonB-linked outer membrane protein"/>
    <property type="match status" value="1"/>
</dbReference>
<comment type="similarity">
    <text evidence="8 9">Belongs to the TonB-dependent receptor family.</text>
</comment>
<keyword evidence="7 8" id="KW-0998">Cell outer membrane</keyword>
<dbReference type="InterPro" id="IPR012910">
    <property type="entry name" value="Plug_dom"/>
</dbReference>
<accession>A0A1K1PY97</accession>
<evidence type="ECO:0000256" key="1">
    <source>
        <dbReference type="ARBA" id="ARBA00004571"/>
    </source>
</evidence>
<feature type="domain" description="TonB-dependent receptor-like beta-barrel" evidence="11">
    <location>
        <begin position="431"/>
        <end position="842"/>
    </location>
</feature>
<dbReference type="Gene3D" id="2.60.40.1120">
    <property type="entry name" value="Carboxypeptidase-like, regulatory domain"/>
    <property type="match status" value="1"/>
</dbReference>
<evidence type="ECO:0000313" key="14">
    <source>
        <dbReference type="EMBL" id="WQG92930.1"/>
    </source>
</evidence>
<dbReference type="EMBL" id="CP140154">
    <property type="protein sequence ID" value="WQG92930.1"/>
    <property type="molecule type" value="Genomic_DNA"/>
</dbReference>
<dbReference type="GO" id="GO:0000272">
    <property type="term" value="P:polysaccharide catabolic process"/>
    <property type="evidence" value="ECO:0007669"/>
    <property type="project" value="InterPro"/>
</dbReference>
<evidence type="ECO:0000256" key="8">
    <source>
        <dbReference type="PROSITE-ProRule" id="PRU01360"/>
    </source>
</evidence>
<dbReference type="EMBL" id="FPIZ01000006">
    <property type="protein sequence ID" value="SFW52449.1"/>
    <property type="molecule type" value="Genomic_DNA"/>
</dbReference>
<evidence type="ECO:0000256" key="2">
    <source>
        <dbReference type="ARBA" id="ARBA00022448"/>
    </source>
</evidence>
<evidence type="ECO:0000313" key="16">
    <source>
        <dbReference type="Proteomes" id="UP001326715"/>
    </source>
</evidence>
<evidence type="ECO:0000256" key="9">
    <source>
        <dbReference type="RuleBase" id="RU003357"/>
    </source>
</evidence>
<dbReference type="GO" id="GO:0009279">
    <property type="term" value="C:cell outer membrane"/>
    <property type="evidence" value="ECO:0007669"/>
    <property type="project" value="UniProtKB-SubCell"/>
</dbReference>
<keyword evidence="6 8" id="KW-0472">Membrane</keyword>
<feature type="domain" description="TonB-dependent receptor plug" evidence="12">
    <location>
        <begin position="122"/>
        <end position="228"/>
    </location>
</feature>
<dbReference type="InterPro" id="IPR036942">
    <property type="entry name" value="Beta-barrel_TonB_sf"/>
</dbReference>
<keyword evidence="16" id="KW-1185">Reference proteome</keyword>
<feature type="chain" id="PRO_5012182308" evidence="10">
    <location>
        <begin position="29"/>
        <end position="1029"/>
    </location>
</feature>
<dbReference type="SUPFAM" id="SSF56935">
    <property type="entry name" value="Porins"/>
    <property type="match status" value="1"/>
</dbReference>
<evidence type="ECO:0000256" key="4">
    <source>
        <dbReference type="ARBA" id="ARBA00022692"/>
    </source>
</evidence>
<dbReference type="AlphaFoldDB" id="A0A1K1PY97"/>
<dbReference type="STRING" id="1004.SAMN05661012_02357"/>
<dbReference type="InterPro" id="IPR008969">
    <property type="entry name" value="CarboxyPept-like_regulatory"/>
</dbReference>
<dbReference type="SUPFAM" id="SSF49464">
    <property type="entry name" value="Carboxypeptidase regulatory domain-like"/>
    <property type="match status" value="1"/>
</dbReference>
<dbReference type="InterPro" id="IPR023996">
    <property type="entry name" value="TonB-dep_OMP_SusC/RagA"/>
</dbReference>
<dbReference type="NCBIfam" id="TIGR04056">
    <property type="entry name" value="OMP_RagA_SusC"/>
    <property type="match status" value="1"/>
</dbReference>
<evidence type="ECO:0000259" key="12">
    <source>
        <dbReference type="Pfam" id="PF07715"/>
    </source>
</evidence>
<keyword evidence="5 9" id="KW-0798">TonB box</keyword>
<dbReference type="InterPro" id="IPR037066">
    <property type="entry name" value="Plug_dom_sf"/>
</dbReference>
<dbReference type="Pfam" id="PF07715">
    <property type="entry name" value="Plug"/>
    <property type="match status" value="1"/>
</dbReference>
<keyword evidence="3 8" id="KW-1134">Transmembrane beta strand</keyword>
<dbReference type="Gene3D" id="2.170.130.10">
    <property type="entry name" value="TonB-dependent receptor, plug domain"/>
    <property type="match status" value="1"/>
</dbReference>
<dbReference type="PROSITE" id="PS00448">
    <property type="entry name" value="CLOS_CELLULOSOME_RPT"/>
    <property type="match status" value="1"/>
</dbReference>
<feature type="signal peptide" evidence="10">
    <location>
        <begin position="1"/>
        <end position="28"/>
    </location>
</feature>
<protein>
    <submittedName>
        <fullName evidence="14">TonB-dependent receptor</fullName>
    </submittedName>
    <submittedName>
        <fullName evidence="13">TonB-linked outer membrane protein, SusC/RagA family</fullName>
    </submittedName>
</protein>
<reference evidence="13 15" key="1">
    <citation type="submission" date="2016-11" db="EMBL/GenBank/DDBJ databases">
        <authorList>
            <person name="Jaros S."/>
            <person name="Januszkiewicz K."/>
            <person name="Wedrychowicz H."/>
        </authorList>
    </citation>
    <scope>NUCLEOTIDE SEQUENCE [LARGE SCALE GENOMIC DNA]</scope>
    <source>
        <strain evidence="13 15">DSM 784</strain>
    </source>
</reference>